<comment type="caution">
    <text evidence="1">The sequence shown here is derived from an EMBL/GenBank/DDBJ whole genome shotgun (WGS) entry which is preliminary data.</text>
</comment>
<sequence>MAPKRWEDNERERLEDYIQDLREHDGLEGTKTMPSSRIVKWFDLVDTAWGWDKLLPLSGVSWSDCSNYLEEYYLRNARQFVPGDGATTGSSITALAEICLKKEERLASEWKIRINSKTDMILPSKSIILSCLIHDRARSVIRAAGCSFSNVSAAALLVCSLSGPSKPNKKSFLYLANKRYIILALHPSQLMFTGMGN</sequence>
<proteinExistence type="predicted"/>
<gene>
    <name evidence="1" type="ORF">HU200_056386</name>
</gene>
<name>A0A835ARE6_9POAL</name>
<accession>A0A835ARE6</accession>
<dbReference type="OrthoDB" id="686949at2759"/>
<evidence type="ECO:0000313" key="2">
    <source>
        <dbReference type="Proteomes" id="UP000636709"/>
    </source>
</evidence>
<dbReference type="AlphaFoldDB" id="A0A835ARE6"/>
<dbReference type="Proteomes" id="UP000636709">
    <property type="component" value="Unassembled WGS sequence"/>
</dbReference>
<protein>
    <submittedName>
        <fullName evidence="1">Uncharacterized protein</fullName>
    </submittedName>
</protein>
<dbReference type="EMBL" id="JACEFO010002381">
    <property type="protein sequence ID" value="KAF8662189.1"/>
    <property type="molecule type" value="Genomic_DNA"/>
</dbReference>
<evidence type="ECO:0000313" key="1">
    <source>
        <dbReference type="EMBL" id="KAF8662189.1"/>
    </source>
</evidence>
<keyword evidence="2" id="KW-1185">Reference proteome</keyword>
<organism evidence="1 2">
    <name type="scientific">Digitaria exilis</name>
    <dbReference type="NCBI Taxonomy" id="1010633"/>
    <lineage>
        <taxon>Eukaryota</taxon>
        <taxon>Viridiplantae</taxon>
        <taxon>Streptophyta</taxon>
        <taxon>Embryophyta</taxon>
        <taxon>Tracheophyta</taxon>
        <taxon>Spermatophyta</taxon>
        <taxon>Magnoliopsida</taxon>
        <taxon>Liliopsida</taxon>
        <taxon>Poales</taxon>
        <taxon>Poaceae</taxon>
        <taxon>PACMAD clade</taxon>
        <taxon>Panicoideae</taxon>
        <taxon>Panicodae</taxon>
        <taxon>Paniceae</taxon>
        <taxon>Anthephorinae</taxon>
        <taxon>Digitaria</taxon>
    </lineage>
</organism>
<reference evidence="1" key="1">
    <citation type="submission" date="2020-07" db="EMBL/GenBank/DDBJ databases">
        <title>Genome sequence and genetic diversity analysis of an under-domesticated orphan crop, white fonio (Digitaria exilis).</title>
        <authorList>
            <person name="Bennetzen J.L."/>
            <person name="Chen S."/>
            <person name="Ma X."/>
            <person name="Wang X."/>
            <person name="Yssel A.E.J."/>
            <person name="Chaluvadi S.R."/>
            <person name="Johnson M."/>
            <person name="Gangashetty P."/>
            <person name="Hamidou F."/>
            <person name="Sanogo M.D."/>
            <person name="Zwaenepoel A."/>
            <person name="Wallace J."/>
            <person name="Van De Peer Y."/>
            <person name="Van Deynze A."/>
        </authorList>
    </citation>
    <scope>NUCLEOTIDE SEQUENCE</scope>
    <source>
        <tissue evidence="1">Leaves</tissue>
    </source>
</reference>